<dbReference type="InterPro" id="IPR010520">
    <property type="entry name" value="FrsA-like"/>
</dbReference>
<comment type="function">
    <text evidence="3">Catalyzes the hydrolysis of esters.</text>
</comment>
<organism evidence="4 5">
    <name type="scientific">Photobacterium aquae</name>
    <dbReference type="NCBI Taxonomy" id="1195763"/>
    <lineage>
        <taxon>Bacteria</taxon>
        <taxon>Pseudomonadati</taxon>
        <taxon>Pseudomonadota</taxon>
        <taxon>Gammaproteobacteria</taxon>
        <taxon>Vibrionales</taxon>
        <taxon>Vibrionaceae</taxon>
        <taxon>Photobacterium</taxon>
    </lineage>
</organism>
<comment type="catalytic activity">
    <reaction evidence="3">
        <text>a carboxylic ester + H2O = an alcohol + a carboxylate + H(+)</text>
        <dbReference type="Rhea" id="RHEA:21164"/>
        <dbReference type="ChEBI" id="CHEBI:15377"/>
        <dbReference type="ChEBI" id="CHEBI:15378"/>
        <dbReference type="ChEBI" id="CHEBI:29067"/>
        <dbReference type="ChEBI" id="CHEBI:30879"/>
        <dbReference type="ChEBI" id="CHEBI:33308"/>
        <dbReference type="EC" id="3.1.1.1"/>
    </reaction>
</comment>
<dbReference type="EMBL" id="LDOT01000012">
    <property type="protein sequence ID" value="KLV05928.1"/>
    <property type="molecule type" value="Genomic_DNA"/>
</dbReference>
<reference evidence="4 5" key="1">
    <citation type="submission" date="2015-05" db="EMBL/GenBank/DDBJ databases">
        <title>Photobacterium galathea sp. nov.</title>
        <authorList>
            <person name="Machado H."/>
            <person name="Gram L."/>
        </authorList>
    </citation>
    <scope>NUCLEOTIDE SEQUENCE [LARGE SCALE GENOMIC DNA]</scope>
    <source>
        <strain evidence="4 5">CGMCC 1.12159</strain>
    </source>
</reference>
<dbReference type="STRING" id="1195763.ABT56_10415"/>
<dbReference type="InterPro" id="IPR050261">
    <property type="entry name" value="FrsA_esterase"/>
</dbReference>
<evidence type="ECO:0000256" key="3">
    <source>
        <dbReference type="HAMAP-Rule" id="MF_01063"/>
    </source>
</evidence>
<dbReference type="Proteomes" id="UP000036097">
    <property type="component" value="Unassembled WGS sequence"/>
</dbReference>
<dbReference type="AlphaFoldDB" id="A0A0J1H2A6"/>
<keyword evidence="1 3" id="KW-0719">Serine esterase</keyword>
<keyword evidence="2 3" id="KW-0378">Hydrolase</keyword>
<dbReference type="EC" id="3.1.1.1" evidence="3"/>
<sequence>MESIVSEQSKVNLSEKLFAPRQTSKETSSLVKLAGFADMPVHNALDGDSEHGWYRILRRPQWIWQGIDPIEMEAVFSRMANSDAPRTRDDLLDTVIGYKPGNWVYEWSQLGGEHQKVARYLIEQGRGEEAANELLNASMHYSIAAYPHLKGDALAAQAEVQANQTYRDAMEYMPHQMRTIDIKYENKTFQAFIHLPRTDKLLPTVVVSGGLDTLQSDLWRLYHKYLGPAGFAMVTLDMPSVGHSSHWSLTEDTSRLHQALLQQIKEVPWVDHTRVAMLGFRFGGNAAIRLGFLEPTRLKACVSVGGVLHSGLAEAKRLESMPRMYLDMLASRLGKHGVSKTSLISHLSAWSLKTQGLLGRRRSEVPMLGLGLKGDPVCSEMDNQLVAMSSRGGKAVTLPAKPLHDGYHRAMVMAVDWLKEKLE</sequence>
<dbReference type="HAMAP" id="MF_01063">
    <property type="entry name" value="FrsA"/>
    <property type="match status" value="1"/>
</dbReference>
<keyword evidence="5" id="KW-1185">Reference proteome</keyword>
<name>A0A0J1H2A6_9GAMM</name>
<dbReference type="InterPro" id="IPR043423">
    <property type="entry name" value="FrsA"/>
</dbReference>
<dbReference type="Pfam" id="PF06500">
    <property type="entry name" value="FrsA-like"/>
    <property type="match status" value="1"/>
</dbReference>
<dbReference type="GO" id="GO:0106435">
    <property type="term" value="F:carboxylesterase activity"/>
    <property type="evidence" value="ECO:0007669"/>
    <property type="project" value="UniProtKB-EC"/>
</dbReference>
<evidence type="ECO:0000313" key="4">
    <source>
        <dbReference type="EMBL" id="KLV05928.1"/>
    </source>
</evidence>
<dbReference type="PATRIC" id="fig|1195763.3.peg.2181"/>
<dbReference type="PANTHER" id="PTHR22946">
    <property type="entry name" value="DIENELACTONE HYDROLASE DOMAIN-CONTAINING PROTEIN-RELATED"/>
    <property type="match status" value="1"/>
</dbReference>
<dbReference type="SUPFAM" id="SSF53474">
    <property type="entry name" value="alpha/beta-Hydrolases"/>
    <property type="match status" value="1"/>
</dbReference>
<comment type="caution">
    <text evidence="4">The sequence shown here is derived from an EMBL/GenBank/DDBJ whole genome shotgun (WGS) entry which is preliminary data.</text>
</comment>
<accession>A0A0J1H2A6</accession>
<evidence type="ECO:0000256" key="1">
    <source>
        <dbReference type="ARBA" id="ARBA00022487"/>
    </source>
</evidence>
<proteinExistence type="inferred from homology"/>
<dbReference type="InterPro" id="IPR029058">
    <property type="entry name" value="AB_hydrolase_fold"/>
</dbReference>
<evidence type="ECO:0000313" key="5">
    <source>
        <dbReference type="Proteomes" id="UP000036097"/>
    </source>
</evidence>
<dbReference type="NCBIfam" id="NF003460">
    <property type="entry name" value="PRK05077.1"/>
    <property type="match status" value="1"/>
</dbReference>
<dbReference type="PANTHER" id="PTHR22946:SF4">
    <property type="entry name" value="ESTERASE FRSA"/>
    <property type="match status" value="1"/>
</dbReference>
<evidence type="ECO:0000256" key="2">
    <source>
        <dbReference type="ARBA" id="ARBA00022801"/>
    </source>
</evidence>
<protein>
    <recommendedName>
        <fullName evidence="3">Esterase FrsA</fullName>
        <ecNumber evidence="3">3.1.1.1</ecNumber>
    </recommendedName>
</protein>
<dbReference type="Gene3D" id="3.40.50.1820">
    <property type="entry name" value="alpha/beta hydrolase"/>
    <property type="match status" value="1"/>
</dbReference>
<comment type="similarity">
    <text evidence="3">Belongs to the FrsA family.</text>
</comment>
<gene>
    <name evidence="3" type="primary">frsA</name>
    <name evidence="4" type="ORF">ABT56_10415</name>
</gene>